<keyword evidence="3" id="KW-0282">Flagellum</keyword>
<dbReference type="InterPro" id="IPR006135">
    <property type="entry name" value="T3SS_substrate_exporter"/>
</dbReference>
<feature type="transmembrane region" description="Helical" evidence="2">
    <location>
        <begin position="35"/>
        <end position="57"/>
    </location>
</feature>
<feature type="transmembrane region" description="Helical" evidence="2">
    <location>
        <begin position="145"/>
        <end position="168"/>
    </location>
</feature>
<evidence type="ECO:0000256" key="1">
    <source>
        <dbReference type="SAM" id="MobiDB-lite"/>
    </source>
</evidence>
<feature type="transmembrane region" description="Helical" evidence="2">
    <location>
        <begin position="90"/>
        <end position="108"/>
    </location>
</feature>
<dbReference type="InterPro" id="IPR029025">
    <property type="entry name" value="T3SS_substrate_exporter_C"/>
</dbReference>
<evidence type="ECO:0000256" key="2">
    <source>
        <dbReference type="SAM" id="Phobius"/>
    </source>
</evidence>
<dbReference type="AlphaFoldDB" id="A0A7M4DDF5"/>
<feature type="compositionally biased region" description="Low complexity" evidence="1">
    <location>
        <begin position="377"/>
        <end position="387"/>
    </location>
</feature>
<keyword evidence="2" id="KW-1133">Transmembrane helix</keyword>
<protein>
    <submittedName>
        <fullName evidence="3">Flagellar biosynthetic protein FlhB</fullName>
    </submittedName>
</protein>
<gene>
    <name evidence="3" type="primary">flhB</name>
    <name evidence="3" type="ORF">HALOF300_00144</name>
</gene>
<reference evidence="3 4" key="1">
    <citation type="submission" date="2019-11" db="EMBL/GenBank/DDBJ databases">
        <authorList>
            <person name="Criscuolo A."/>
        </authorList>
    </citation>
    <scope>NUCLEOTIDE SEQUENCE [LARGE SCALE GENOMIC DNA]</scope>
    <source>
        <strain evidence="3">CIP111667</strain>
    </source>
</reference>
<keyword evidence="4" id="KW-1185">Reference proteome</keyword>
<dbReference type="Gene3D" id="3.40.1690.10">
    <property type="entry name" value="secretion proteins EscU"/>
    <property type="match status" value="1"/>
</dbReference>
<dbReference type="EMBL" id="CACRYJ010000004">
    <property type="protein sequence ID" value="VZO34874.1"/>
    <property type="molecule type" value="Genomic_DNA"/>
</dbReference>
<keyword evidence="2" id="KW-0812">Transmembrane</keyword>
<feature type="compositionally biased region" description="Basic and acidic residues" evidence="1">
    <location>
        <begin position="1"/>
        <end position="23"/>
    </location>
</feature>
<sequence length="398" mass="40878">MAETGGQERSEKATDKRMKEVRGDGSLAKSQDLSAWLGIGAGALVLPWTLTLGAAAARDQMGAVERIIASPDPAVAVAALGEGLGTVLPTLVPVLAATIIAAVAGAVGQGGIHRKKFKVSAQNLDPVAGLKRTFGPQALWNGVKAALKTAVVAVVLVGAVQSLMPVLLSSGGLSLSALLSAAGSGVTSLLRAAVAAGLVLAALDVFIIIRRNRKKTRMTKREVKDENKQSDGDPLIKGAIRSRQLATSRNRMIAAIADADVVLVNPTHVAVALRYEPGRSAPRVVAKGSGHVAARIRERAAADGVPLVADVPLARALHAACRLGEEIPVELYDSVAAILAFVMALKRRGSAPPGAVHTVPVARSAAPTRPPAPAPPGRTTRTALPTRSPAARTQSLPV</sequence>
<keyword evidence="2" id="KW-0472">Membrane</keyword>
<keyword evidence="3" id="KW-0966">Cell projection</keyword>
<feature type="region of interest" description="Disordered" evidence="1">
    <location>
        <begin position="350"/>
        <end position="398"/>
    </location>
</feature>
<proteinExistence type="predicted"/>
<dbReference type="GO" id="GO:0005886">
    <property type="term" value="C:plasma membrane"/>
    <property type="evidence" value="ECO:0007669"/>
    <property type="project" value="TreeGrafter"/>
</dbReference>
<evidence type="ECO:0000313" key="3">
    <source>
        <dbReference type="EMBL" id="VZO34874.1"/>
    </source>
</evidence>
<dbReference type="Pfam" id="PF01312">
    <property type="entry name" value="Bac_export_2"/>
    <property type="match status" value="1"/>
</dbReference>
<dbReference type="SUPFAM" id="SSF160544">
    <property type="entry name" value="EscU C-terminal domain-like"/>
    <property type="match status" value="1"/>
</dbReference>
<dbReference type="PANTHER" id="PTHR30531:SF12">
    <property type="entry name" value="FLAGELLAR BIOSYNTHETIC PROTEIN FLHB"/>
    <property type="match status" value="1"/>
</dbReference>
<feature type="region of interest" description="Disordered" evidence="1">
    <location>
        <begin position="1"/>
        <end position="24"/>
    </location>
</feature>
<dbReference type="Proteomes" id="UP000419743">
    <property type="component" value="Unassembled WGS sequence"/>
</dbReference>
<dbReference type="PRINTS" id="PR00950">
    <property type="entry name" value="TYPE3IMSPROT"/>
</dbReference>
<dbReference type="PANTHER" id="PTHR30531">
    <property type="entry name" value="FLAGELLAR BIOSYNTHETIC PROTEIN FLHB"/>
    <property type="match status" value="1"/>
</dbReference>
<evidence type="ECO:0000313" key="4">
    <source>
        <dbReference type="Proteomes" id="UP000419743"/>
    </source>
</evidence>
<dbReference type="RefSeq" id="WP_156738732.1">
    <property type="nucleotide sequence ID" value="NZ_CACRYJ010000004.1"/>
</dbReference>
<keyword evidence="3" id="KW-0969">Cilium</keyword>
<name>A0A7M4DDF5_9MICO</name>
<dbReference type="GO" id="GO:0009306">
    <property type="term" value="P:protein secretion"/>
    <property type="evidence" value="ECO:0007669"/>
    <property type="project" value="InterPro"/>
</dbReference>
<organism evidence="3 4">
    <name type="scientific">Occultella aeris</name>
    <dbReference type="NCBI Taxonomy" id="2761496"/>
    <lineage>
        <taxon>Bacteria</taxon>
        <taxon>Bacillati</taxon>
        <taxon>Actinomycetota</taxon>
        <taxon>Actinomycetes</taxon>
        <taxon>Micrococcales</taxon>
        <taxon>Ruaniaceae</taxon>
        <taxon>Occultella</taxon>
    </lineage>
</organism>
<comment type="caution">
    <text evidence="3">The sequence shown here is derived from an EMBL/GenBank/DDBJ whole genome shotgun (WGS) entry which is preliminary data.</text>
</comment>
<feature type="transmembrane region" description="Helical" evidence="2">
    <location>
        <begin position="188"/>
        <end position="209"/>
    </location>
</feature>
<accession>A0A7M4DDF5</accession>